<dbReference type="FunFam" id="1.20.1250.20:FF:000064">
    <property type="entry name" value="MFS allantoate transporter"/>
    <property type="match status" value="1"/>
</dbReference>
<evidence type="ECO:0000256" key="2">
    <source>
        <dbReference type="ARBA" id="ARBA00022448"/>
    </source>
</evidence>
<organism evidence="9 10">
    <name type="scientific">Cyphellophora attinorum</name>
    <dbReference type="NCBI Taxonomy" id="1664694"/>
    <lineage>
        <taxon>Eukaryota</taxon>
        <taxon>Fungi</taxon>
        <taxon>Dikarya</taxon>
        <taxon>Ascomycota</taxon>
        <taxon>Pezizomycotina</taxon>
        <taxon>Eurotiomycetes</taxon>
        <taxon>Chaetothyriomycetidae</taxon>
        <taxon>Chaetothyriales</taxon>
        <taxon>Cyphellophoraceae</taxon>
        <taxon>Cyphellophora</taxon>
    </lineage>
</organism>
<dbReference type="GeneID" id="28735911"/>
<dbReference type="PROSITE" id="PS50850">
    <property type="entry name" value="MFS"/>
    <property type="match status" value="1"/>
</dbReference>
<comment type="similarity">
    <text evidence="6">Belongs to the major facilitator superfamily. Allantoate permease family.</text>
</comment>
<dbReference type="GO" id="GO:0016020">
    <property type="term" value="C:membrane"/>
    <property type="evidence" value="ECO:0007669"/>
    <property type="project" value="UniProtKB-SubCell"/>
</dbReference>
<evidence type="ECO:0000256" key="4">
    <source>
        <dbReference type="ARBA" id="ARBA00022989"/>
    </source>
</evidence>
<feature type="transmembrane region" description="Helical" evidence="7">
    <location>
        <begin position="219"/>
        <end position="239"/>
    </location>
</feature>
<sequence length="512" mass="56979">MHDKTEVMTFENAASKARKVAPACNVQDGDLALNVLQSHFESYTKEEEKKVLRKIDVRLALLMLFVNGIQFVDKLTISQAATYGLIQEAHLKGQEFSLLISLFYIGYLVAQYPTNLLMQRFPTGRYLSINFILWGVVLTCTGACTSFGSFAAVRFLLGVFESCLNPGFILITSSFWKREEQPLRIALWYCANGLISIPSGFIFYGVAHIHSRGLYPYQWMFIIFGGFTVLFGILLVYFLPDSPVSAPWLNERERLIAVERLRTNQTGIKNSHHKWPQVKEALTDIKVWMLVAGVFIHNMTNSLQTNFTGLIIKGFGYSTYDAVLLSIPSAAIFAFSVLLVSSFLSSRYGEGKRIFAIIGCYIPGVISCAILYASPLSQSTKALHLFAVFFIGVVAASAGIMYSLLASNIAGYTKKTVAGSMFFASYCVANIVSPQTFIATQAPHYTTGISTSLACFCANIVLFAVLYFVYARANAQRLAGRQEQPADDMMDDTIHAFSDLTDLQNRHFVYKL</sequence>
<feature type="transmembrane region" description="Helical" evidence="7">
    <location>
        <begin position="322"/>
        <end position="342"/>
    </location>
</feature>
<dbReference type="EMBL" id="LFJN01000023">
    <property type="protein sequence ID" value="KPI37651.1"/>
    <property type="molecule type" value="Genomic_DNA"/>
</dbReference>
<evidence type="ECO:0000256" key="6">
    <source>
        <dbReference type="ARBA" id="ARBA00037968"/>
    </source>
</evidence>
<evidence type="ECO:0000259" key="8">
    <source>
        <dbReference type="PROSITE" id="PS50850"/>
    </source>
</evidence>
<protein>
    <submittedName>
        <fullName evidence="9">Putative transporter</fullName>
    </submittedName>
</protein>
<keyword evidence="2" id="KW-0813">Transport</keyword>
<evidence type="ECO:0000256" key="7">
    <source>
        <dbReference type="SAM" id="Phobius"/>
    </source>
</evidence>
<keyword evidence="4 7" id="KW-1133">Transmembrane helix</keyword>
<dbReference type="InterPro" id="IPR020846">
    <property type="entry name" value="MFS_dom"/>
</dbReference>
<dbReference type="PANTHER" id="PTHR43791:SF97">
    <property type="entry name" value="ALLANTOATE TRANSPORTER, PUTATIVE (AFU_ORTHOLOGUE AFUA_1G14700)-RELATED"/>
    <property type="match status" value="1"/>
</dbReference>
<keyword evidence="5 7" id="KW-0472">Membrane</keyword>
<feature type="domain" description="Major facilitator superfamily (MFS) profile" evidence="8">
    <location>
        <begin position="59"/>
        <end position="476"/>
    </location>
</feature>
<dbReference type="Pfam" id="PF07690">
    <property type="entry name" value="MFS_1"/>
    <property type="match status" value="1"/>
</dbReference>
<dbReference type="PANTHER" id="PTHR43791">
    <property type="entry name" value="PERMEASE-RELATED"/>
    <property type="match status" value="1"/>
</dbReference>
<proteinExistence type="inferred from homology"/>
<dbReference type="RefSeq" id="XP_017997614.1">
    <property type="nucleotide sequence ID" value="XM_018144031.1"/>
</dbReference>
<dbReference type="GO" id="GO:0022857">
    <property type="term" value="F:transmembrane transporter activity"/>
    <property type="evidence" value="ECO:0007669"/>
    <property type="project" value="InterPro"/>
</dbReference>
<evidence type="ECO:0000256" key="3">
    <source>
        <dbReference type="ARBA" id="ARBA00022692"/>
    </source>
</evidence>
<feature type="transmembrane region" description="Helical" evidence="7">
    <location>
        <begin position="55"/>
        <end position="72"/>
    </location>
</feature>
<evidence type="ECO:0000256" key="1">
    <source>
        <dbReference type="ARBA" id="ARBA00004141"/>
    </source>
</evidence>
<feature type="transmembrane region" description="Helical" evidence="7">
    <location>
        <begin position="186"/>
        <end position="207"/>
    </location>
</feature>
<dbReference type="VEuPathDB" id="FungiDB:AB675_3934"/>
<comment type="caution">
    <text evidence="9">The sequence shown here is derived from an EMBL/GenBank/DDBJ whole genome shotgun (WGS) entry which is preliminary data.</text>
</comment>
<feature type="transmembrane region" description="Helical" evidence="7">
    <location>
        <begin position="131"/>
        <end position="157"/>
    </location>
</feature>
<evidence type="ECO:0000313" key="9">
    <source>
        <dbReference type="EMBL" id="KPI37651.1"/>
    </source>
</evidence>
<gene>
    <name evidence="9" type="ORF">AB675_3934</name>
</gene>
<feature type="transmembrane region" description="Helical" evidence="7">
    <location>
        <begin position="385"/>
        <end position="405"/>
    </location>
</feature>
<feature type="transmembrane region" description="Helical" evidence="7">
    <location>
        <begin position="92"/>
        <end position="110"/>
    </location>
</feature>
<name>A0A0N0NK24_9EURO</name>
<feature type="transmembrane region" description="Helical" evidence="7">
    <location>
        <begin position="417"/>
        <end position="437"/>
    </location>
</feature>
<comment type="subcellular location">
    <subcellularLocation>
        <location evidence="1">Membrane</location>
        <topology evidence="1">Multi-pass membrane protein</topology>
    </subcellularLocation>
</comment>
<dbReference type="InterPro" id="IPR011701">
    <property type="entry name" value="MFS"/>
</dbReference>
<feature type="transmembrane region" description="Helical" evidence="7">
    <location>
        <begin position="449"/>
        <end position="471"/>
    </location>
</feature>
<reference evidence="9 10" key="1">
    <citation type="submission" date="2015-06" db="EMBL/GenBank/DDBJ databases">
        <title>Draft genome of the ant-associated black yeast Phialophora attae CBS 131958.</title>
        <authorList>
            <person name="Moreno L.F."/>
            <person name="Stielow B.J."/>
            <person name="de Hoog S."/>
            <person name="Vicente V.A."/>
            <person name="Weiss V.A."/>
            <person name="de Vries M."/>
            <person name="Cruz L.M."/>
            <person name="Souza E.M."/>
        </authorList>
    </citation>
    <scope>NUCLEOTIDE SEQUENCE [LARGE SCALE GENOMIC DNA]</scope>
    <source>
        <strain evidence="9 10">CBS 131958</strain>
    </source>
</reference>
<keyword evidence="3 7" id="KW-0812">Transmembrane</keyword>
<evidence type="ECO:0000313" key="10">
    <source>
        <dbReference type="Proteomes" id="UP000038010"/>
    </source>
</evidence>
<feature type="transmembrane region" description="Helical" evidence="7">
    <location>
        <begin position="354"/>
        <end position="373"/>
    </location>
</feature>
<evidence type="ECO:0000256" key="5">
    <source>
        <dbReference type="ARBA" id="ARBA00023136"/>
    </source>
</evidence>
<dbReference type="OrthoDB" id="6730379at2759"/>
<dbReference type="AlphaFoldDB" id="A0A0N0NK24"/>
<dbReference type="InterPro" id="IPR036259">
    <property type="entry name" value="MFS_trans_sf"/>
</dbReference>
<dbReference type="Proteomes" id="UP000038010">
    <property type="component" value="Unassembled WGS sequence"/>
</dbReference>
<dbReference type="Gene3D" id="1.20.1250.20">
    <property type="entry name" value="MFS general substrate transporter like domains"/>
    <property type="match status" value="2"/>
</dbReference>
<keyword evidence="10" id="KW-1185">Reference proteome</keyword>
<accession>A0A0N0NK24</accession>
<dbReference type="SUPFAM" id="SSF103473">
    <property type="entry name" value="MFS general substrate transporter"/>
    <property type="match status" value="1"/>
</dbReference>